<evidence type="ECO:0000256" key="4">
    <source>
        <dbReference type="PIRNR" id="PIRNR006707"/>
    </source>
</evidence>
<dbReference type="SUPFAM" id="SSF46785">
    <property type="entry name" value="Winged helix' DNA-binding domain"/>
    <property type="match status" value="1"/>
</dbReference>
<dbReference type="InterPro" id="IPR026282">
    <property type="entry name" value="MJ1563"/>
</dbReference>
<dbReference type="InterPro" id="IPR000835">
    <property type="entry name" value="HTH_MarR-typ"/>
</dbReference>
<reference evidence="7 12" key="2">
    <citation type="submission" date="2016-04" db="EMBL/GenBank/DDBJ databases">
        <title>Complete genome sequence of Thermococcus thioreducens type strain OGL-20P.</title>
        <authorList>
            <person name="Oger P.M."/>
        </authorList>
    </citation>
    <scope>NUCLEOTIDE SEQUENCE [LARGE SCALE GENOMIC DNA]</scope>
    <source>
        <strain evidence="7 12">OGL-20P</strain>
    </source>
</reference>
<dbReference type="Proteomes" id="UP000250136">
    <property type="component" value="Chromosome"/>
</dbReference>
<dbReference type="EMBL" id="FOIW01000002">
    <property type="protein sequence ID" value="SEW07930.1"/>
    <property type="molecule type" value="Genomic_DNA"/>
</dbReference>
<dbReference type="EMBL" id="LIXN01000001">
    <property type="protein sequence ID" value="KQH83388.1"/>
    <property type="molecule type" value="Genomic_DNA"/>
</dbReference>
<dbReference type="Proteomes" id="UP000051862">
    <property type="component" value="Unassembled WGS sequence"/>
</dbReference>
<evidence type="ECO:0000313" key="11">
    <source>
        <dbReference type="Proteomes" id="UP000182125"/>
    </source>
</evidence>
<dbReference type="PATRIC" id="fig|277988.4.peg.3"/>
<evidence type="ECO:0000313" key="7">
    <source>
        <dbReference type="EMBL" id="ASJ11364.1"/>
    </source>
</evidence>
<dbReference type="Pfam" id="PF01047">
    <property type="entry name" value="MarR"/>
    <property type="match status" value="1"/>
</dbReference>
<dbReference type="RefSeq" id="WP_055428311.1">
    <property type="nucleotide sequence ID" value="NZ_CP015105.1"/>
</dbReference>
<keyword evidence="12" id="KW-1185">Reference proteome</keyword>
<dbReference type="Proteomes" id="UP000182125">
    <property type="component" value="Unassembled WGS sequence"/>
</dbReference>
<evidence type="ECO:0000256" key="2">
    <source>
        <dbReference type="ARBA" id="ARBA00023125"/>
    </source>
</evidence>
<evidence type="ECO:0000313" key="10">
    <source>
        <dbReference type="Proteomes" id="UP000051862"/>
    </source>
</evidence>
<evidence type="ECO:0000313" key="9">
    <source>
        <dbReference type="EMBL" id="SEW07930.1"/>
    </source>
</evidence>
<dbReference type="GeneID" id="33332754"/>
<sequence>MGIEEAKRIIMDHFAGAARRFGFNELYGYIYGVLFLAREPMSLGEIAEATGYSLSHVSTALKFMERIGLVVRIKKPGDKRAYYKATKLLKDWRQAAYYNKIMEDIQQTRANLERALRELEGEESEEAELIRESIRFAIHRNDLAERILRFLIEHEDEEVLERLMDCLEAPEKR</sequence>
<name>A0A0Q2XQ20_9EURY</name>
<evidence type="ECO:0000313" key="8">
    <source>
        <dbReference type="EMBL" id="KQH83388.1"/>
    </source>
</evidence>
<dbReference type="PIRSF" id="PIRSF006707">
    <property type="entry name" value="MJ1563"/>
    <property type="match status" value="1"/>
</dbReference>
<keyword evidence="1 4" id="KW-0805">Transcription regulation</keyword>
<keyword evidence="3 4" id="KW-0804">Transcription</keyword>
<protein>
    <recommendedName>
        <fullName evidence="4">HTH-type transcriptional regulator</fullName>
    </recommendedName>
</protein>
<dbReference type="OrthoDB" id="85881at2157"/>
<reference evidence="8 10" key="1">
    <citation type="submission" date="2015-08" db="EMBL/GenBank/DDBJ databases">
        <title>Thermococcus thioreducens DSM 14981 genome sequencing.</title>
        <authorList>
            <person name="Hong S.-J."/>
            <person name="Kim M.-C."/>
            <person name="Shin J.-H."/>
        </authorList>
    </citation>
    <scope>NUCLEOTIDE SEQUENCE [LARGE SCALE GENOMIC DNA]</scope>
    <source>
        <strain evidence="8 10">DSM 14981</strain>
    </source>
</reference>
<dbReference type="Gene3D" id="1.10.10.10">
    <property type="entry name" value="Winged helix-like DNA-binding domain superfamily/Winged helix DNA-binding domain"/>
    <property type="match status" value="1"/>
</dbReference>
<dbReference type="InterPro" id="IPR011991">
    <property type="entry name" value="ArsR-like_HTH"/>
</dbReference>
<dbReference type="GO" id="GO:0003677">
    <property type="term" value="F:DNA binding"/>
    <property type="evidence" value="ECO:0007669"/>
    <property type="project" value="UniProtKB-UniRule"/>
</dbReference>
<gene>
    <name evidence="7" type="ORF">A3L14_00010</name>
    <name evidence="8" type="ORF">AMR53_00010</name>
    <name evidence="9" type="ORF">SAMN05216170_1436</name>
</gene>
<dbReference type="PANTHER" id="PTHR38465">
    <property type="entry name" value="HTH-TYPE TRANSCRIPTIONAL REGULATOR MJ1563-RELATED"/>
    <property type="match status" value="1"/>
</dbReference>
<evidence type="ECO:0000256" key="3">
    <source>
        <dbReference type="ARBA" id="ARBA00023163"/>
    </source>
</evidence>
<dbReference type="InterPro" id="IPR036388">
    <property type="entry name" value="WH-like_DNA-bd_sf"/>
</dbReference>
<dbReference type="InterPro" id="IPR036390">
    <property type="entry name" value="WH_DNA-bd_sf"/>
</dbReference>
<keyword evidence="5" id="KW-0175">Coiled coil</keyword>
<comment type="similarity">
    <text evidence="4">Belongs to the GbsR family.</text>
</comment>
<keyword evidence="2 4" id="KW-0238">DNA-binding</keyword>
<evidence type="ECO:0000256" key="1">
    <source>
        <dbReference type="ARBA" id="ARBA00023015"/>
    </source>
</evidence>
<dbReference type="KEGG" id="ttd:A3L14_00010"/>
<proteinExistence type="inferred from homology"/>
<organism evidence="8 10">
    <name type="scientific">Thermococcus thioreducens</name>
    <dbReference type="NCBI Taxonomy" id="277988"/>
    <lineage>
        <taxon>Archaea</taxon>
        <taxon>Methanobacteriati</taxon>
        <taxon>Methanobacteriota</taxon>
        <taxon>Thermococci</taxon>
        <taxon>Thermococcales</taxon>
        <taxon>Thermococcaceae</taxon>
        <taxon>Thermococcus</taxon>
    </lineage>
</organism>
<dbReference type="AlphaFoldDB" id="A0A0Q2XQ20"/>
<evidence type="ECO:0000256" key="5">
    <source>
        <dbReference type="SAM" id="Coils"/>
    </source>
</evidence>
<evidence type="ECO:0000313" key="12">
    <source>
        <dbReference type="Proteomes" id="UP000250136"/>
    </source>
</evidence>
<dbReference type="PANTHER" id="PTHR38465:SF1">
    <property type="entry name" value="HTH-TYPE TRANSCRIPTIONAL REGULATOR MJ1563-RELATED"/>
    <property type="match status" value="1"/>
</dbReference>
<reference evidence="9 11" key="3">
    <citation type="submission" date="2016-10" db="EMBL/GenBank/DDBJ databases">
        <authorList>
            <person name="de Groot N.N."/>
        </authorList>
    </citation>
    <scope>NUCLEOTIDE SEQUENCE [LARGE SCALE GENOMIC DNA]</scope>
    <source>
        <strain evidence="9 11">OGL-20</strain>
    </source>
</reference>
<dbReference type="CDD" id="cd00090">
    <property type="entry name" value="HTH_ARSR"/>
    <property type="match status" value="1"/>
</dbReference>
<dbReference type="EMBL" id="CP015105">
    <property type="protein sequence ID" value="ASJ11364.1"/>
    <property type="molecule type" value="Genomic_DNA"/>
</dbReference>
<dbReference type="InterPro" id="IPR052362">
    <property type="entry name" value="HTH-GbsR_regulator"/>
</dbReference>
<accession>A0A0Q2XQ20</accession>
<dbReference type="GO" id="GO:0003700">
    <property type="term" value="F:DNA-binding transcription factor activity"/>
    <property type="evidence" value="ECO:0007669"/>
    <property type="project" value="InterPro"/>
</dbReference>
<feature type="coiled-coil region" evidence="5">
    <location>
        <begin position="98"/>
        <end position="132"/>
    </location>
</feature>
<feature type="domain" description="HTH marR-type" evidence="6">
    <location>
        <begin position="38"/>
        <end position="81"/>
    </location>
</feature>
<dbReference type="STRING" id="277988.SAMN05216170_1436"/>
<evidence type="ECO:0000259" key="6">
    <source>
        <dbReference type="Pfam" id="PF01047"/>
    </source>
</evidence>